<dbReference type="EMBL" id="CM042025">
    <property type="protein sequence ID" value="KAI3808326.1"/>
    <property type="molecule type" value="Genomic_DNA"/>
</dbReference>
<proteinExistence type="predicted"/>
<organism evidence="1 2">
    <name type="scientific">Smallanthus sonchifolius</name>
    <dbReference type="NCBI Taxonomy" id="185202"/>
    <lineage>
        <taxon>Eukaryota</taxon>
        <taxon>Viridiplantae</taxon>
        <taxon>Streptophyta</taxon>
        <taxon>Embryophyta</taxon>
        <taxon>Tracheophyta</taxon>
        <taxon>Spermatophyta</taxon>
        <taxon>Magnoliopsida</taxon>
        <taxon>eudicotyledons</taxon>
        <taxon>Gunneridae</taxon>
        <taxon>Pentapetalae</taxon>
        <taxon>asterids</taxon>
        <taxon>campanulids</taxon>
        <taxon>Asterales</taxon>
        <taxon>Asteraceae</taxon>
        <taxon>Asteroideae</taxon>
        <taxon>Heliantheae alliance</taxon>
        <taxon>Millerieae</taxon>
        <taxon>Smallanthus</taxon>
    </lineage>
</organism>
<reference evidence="2" key="1">
    <citation type="journal article" date="2022" name="Mol. Ecol. Resour.">
        <title>The genomes of chicory, endive, great burdock and yacon provide insights into Asteraceae palaeo-polyploidization history and plant inulin production.</title>
        <authorList>
            <person name="Fan W."/>
            <person name="Wang S."/>
            <person name="Wang H."/>
            <person name="Wang A."/>
            <person name="Jiang F."/>
            <person name="Liu H."/>
            <person name="Zhao H."/>
            <person name="Xu D."/>
            <person name="Zhang Y."/>
        </authorList>
    </citation>
    <scope>NUCLEOTIDE SEQUENCE [LARGE SCALE GENOMIC DNA]</scope>
    <source>
        <strain evidence="2">cv. Yunnan</strain>
    </source>
</reference>
<reference evidence="1 2" key="2">
    <citation type="journal article" date="2022" name="Mol. Ecol. Resour.">
        <title>The genomes of chicory, endive, great burdock and yacon provide insights into Asteraceae paleo-polyploidization history and plant inulin production.</title>
        <authorList>
            <person name="Fan W."/>
            <person name="Wang S."/>
            <person name="Wang H."/>
            <person name="Wang A."/>
            <person name="Jiang F."/>
            <person name="Liu H."/>
            <person name="Zhao H."/>
            <person name="Xu D."/>
            <person name="Zhang Y."/>
        </authorList>
    </citation>
    <scope>NUCLEOTIDE SEQUENCE [LARGE SCALE GENOMIC DNA]</scope>
    <source>
        <strain evidence="2">cv. Yunnan</strain>
        <tissue evidence="1">Leaves</tissue>
    </source>
</reference>
<comment type="caution">
    <text evidence="1">The sequence shown here is derived from an EMBL/GenBank/DDBJ whole genome shotgun (WGS) entry which is preliminary data.</text>
</comment>
<protein>
    <submittedName>
        <fullName evidence="1">Uncharacterized protein</fullName>
    </submittedName>
</protein>
<keyword evidence="2" id="KW-1185">Reference proteome</keyword>
<sequence length="100" mass="10818">MGSTTENGSQRTSRPHFVLCAGVWDGDPCVSDANRRGKGCVWDAKEGPGRPQTENAMLLGRLGVRLGRYLYLKIASGTPREVLVGLKQKFRTARDGEGGV</sequence>
<evidence type="ECO:0000313" key="1">
    <source>
        <dbReference type="EMBL" id="KAI3808326.1"/>
    </source>
</evidence>
<evidence type="ECO:0000313" key="2">
    <source>
        <dbReference type="Proteomes" id="UP001056120"/>
    </source>
</evidence>
<dbReference type="Proteomes" id="UP001056120">
    <property type="component" value="Linkage Group LG08"/>
</dbReference>
<accession>A0ACB9IKK7</accession>
<name>A0ACB9IKK7_9ASTR</name>
<gene>
    <name evidence="1" type="ORF">L1987_24275</name>
</gene>